<evidence type="ECO:0000313" key="3">
    <source>
        <dbReference type="EMBL" id="CCV64539.1"/>
    </source>
</evidence>
<dbReference type="GO" id="GO:0006508">
    <property type="term" value="P:proteolysis"/>
    <property type="evidence" value="ECO:0007669"/>
    <property type="project" value="InterPro"/>
</dbReference>
<evidence type="ECO:0000256" key="1">
    <source>
        <dbReference type="SAM" id="Phobius"/>
    </source>
</evidence>
<dbReference type="STRING" id="1318466.BN85409620"/>
<dbReference type="KEGG" id="apal:BN85409620"/>
<evidence type="ECO:0000259" key="2">
    <source>
        <dbReference type="Pfam" id="PF05362"/>
    </source>
</evidence>
<dbReference type="GO" id="GO:0004176">
    <property type="term" value="F:ATP-dependent peptidase activity"/>
    <property type="evidence" value="ECO:0007669"/>
    <property type="project" value="InterPro"/>
</dbReference>
<dbReference type="Pfam" id="PF05362">
    <property type="entry name" value="Lon_C"/>
    <property type="match status" value="1"/>
</dbReference>
<gene>
    <name evidence="3" type="ORF">BN85409620</name>
</gene>
<dbReference type="GO" id="GO:0005840">
    <property type="term" value="C:ribosome"/>
    <property type="evidence" value="ECO:0007669"/>
    <property type="project" value="UniProtKB-KW"/>
</dbReference>
<dbReference type="RefSeq" id="WP_026660452.1">
    <property type="nucleotide sequence ID" value="NC_022538.1"/>
</dbReference>
<protein>
    <submittedName>
        <fullName evidence="3">Ribosomal protein S5 domain 2-type fold</fullName>
    </submittedName>
</protein>
<dbReference type="Proteomes" id="UP000032740">
    <property type="component" value="Chromosome"/>
</dbReference>
<keyword evidence="1" id="KW-1133">Transmembrane helix</keyword>
<name>U4KL09_ALTPJ</name>
<accession>U4KL09</accession>
<feature type="transmembrane region" description="Helical" evidence="1">
    <location>
        <begin position="7"/>
        <end position="24"/>
    </location>
</feature>
<dbReference type="SUPFAM" id="SSF54211">
    <property type="entry name" value="Ribosomal protein S5 domain 2-like"/>
    <property type="match status" value="1"/>
</dbReference>
<keyword evidence="3" id="KW-0689">Ribosomal protein</keyword>
<reference evidence="3 4" key="1">
    <citation type="journal article" date="2013" name="J. Mol. Microbiol. Biotechnol.">
        <title>Analysis of the Complete Genomes of Acholeplasma brassicae , A. palmae and A. laidlawii and Their Comparison to the Obligate Parasites from ' Candidatus Phytoplasma'.</title>
        <authorList>
            <person name="Kube M."/>
            <person name="Siewert C."/>
            <person name="Migdoll A.M."/>
            <person name="Duduk B."/>
            <person name="Holz S."/>
            <person name="Rabus R."/>
            <person name="Seemuller E."/>
            <person name="Mitrovic J."/>
            <person name="Muller I."/>
            <person name="Buttner C."/>
            <person name="Reinhardt R."/>
        </authorList>
    </citation>
    <scope>NUCLEOTIDE SEQUENCE [LARGE SCALE GENOMIC DNA]</scope>
    <source>
        <strain evidence="3 4">J233</strain>
    </source>
</reference>
<keyword evidence="1" id="KW-0812">Transmembrane</keyword>
<proteinExistence type="predicted"/>
<dbReference type="OrthoDB" id="2356897at2"/>
<keyword evidence="1" id="KW-0472">Membrane</keyword>
<dbReference type="HOGENOM" id="CLU_854254_0_0_14"/>
<organism evidence="3 4">
    <name type="scientific">Alteracholeplasma palmae (strain ATCC 49389 / J233)</name>
    <name type="common">Acholeplasma palmae</name>
    <dbReference type="NCBI Taxonomy" id="1318466"/>
    <lineage>
        <taxon>Bacteria</taxon>
        <taxon>Bacillati</taxon>
        <taxon>Mycoplasmatota</taxon>
        <taxon>Mollicutes</taxon>
        <taxon>Acholeplasmatales</taxon>
        <taxon>Acholeplasmataceae</taxon>
        <taxon>Acholeplasma</taxon>
    </lineage>
</organism>
<dbReference type="GO" id="GO:0004252">
    <property type="term" value="F:serine-type endopeptidase activity"/>
    <property type="evidence" value="ECO:0007669"/>
    <property type="project" value="InterPro"/>
</dbReference>
<dbReference type="EMBL" id="FO681347">
    <property type="protein sequence ID" value="CCV64539.1"/>
    <property type="molecule type" value="Genomic_DNA"/>
</dbReference>
<dbReference type="Gene3D" id="3.30.230.10">
    <property type="match status" value="1"/>
</dbReference>
<sequence>MTKFKKIFFTCLFAYCYVMMALIIPTDYQVTAPGTIGSVSEDILIDNKTNTLDLYTISVYYKTKITPFEKMVFGLSQSMDTDKMSAYESSLTKKEESLQGQISKEASYQMSLIKAFELAKMKKTDIDFTSNFLGLKVYYSELEQRESLKIGTLIKSINGFNTYEEMINSIKKDKNYSFLLEDGTTVSFASGKKYLFYPYYSFESKTSNIDLKGLNTYTGGPSGGMMQTLHIYASLLNYEKINSKIVGTGTINNDGTIGKIGGATQKIYTANRYKANHFFMAKDNYDEELKVIEKFPNMKIYRIETIEQAVKILDEIYTKLH</sequence>
<dbReference type="InterPro" id="IPR014721">
    <property type="entry name" value="Ribsml_uS5_D2-typ_fold_subgr"/>
</dbReference>
<dbReference type="AlphaFoldDB" id="U4KL09"/>
<feature type="domain" description="Lon proteolytic" evidence="2">
    <location>
        <begin position="218"/>
        <end position="311"/>
    </location>
</feature>
<evidence type="ECO:0000313" key="4">
    <source>
        <dbReference type="Proteomes" id="UP000032740"/>
    </source>
</evidence>
<dbReference type="InterPro" id="IPR008269">
    <property type="entry name" value="Lon_proteolytic"/>
</dbReference>
<keyword evidence="3" id="KW-0687">Ribonucleoprotein</keyword>
<dbReference type="InterPro" id="IPR020568">
    <property type="entry name" value="Ribosomal_Su5_D2-typ_SF"/>
</dbReference>
<keyword evidence="4" id="KW-1185">Reference proteome</keyword>